<dbReference type="OrthoDB" id="195113at2"/>
<accession>A0A1H0JUA5</accession>
<sequence length="59" mass="6667">MRKLILEIRTSIDGFIAAPDGQTNWMLWNWAVHCTVSKRYAIVANAKDECIGFRIAASI</sequence>
<dbReference type="RefSeq" id="WP_074612619.1">
    <property type="nucleotide sequence ID" value="NZ_FNGY01000015.1"/>
</dbReference>
<protein>
    <submittedName>
        <fullName evidence="1">Uncharacterized protein</fullName>
    </submittedName>
</protein>
<evidence type="ECO:0000313" key="1">
    <source>
        <dbReference type="EMBL" id="SDO47082.1"/>
    </source>
</evidence>
<organism evidence="1 2">
    <name type="scientific">Pedobacter steynii</name>
    <dbReference type="NCBI Taxonomy" id="430522"/>
    <lineage>
        <taxon>Bacteria</taxon>
        <taxon>Pseudomonadati</taxon>
        <taxon>Bacteroidota</taxon>
        <taxon>Sphingobacteriia</taxon>
        <taxon>Sphingobacteriales</taxon>
        <taxon>Sphingobacteriaceae</taxon>
        <taxon>Pedobacter</taxon>
    </lineage>
</organism>
<gene>
    <name evidence="1" type="ORF">SAMN05421820_11573</name>
</gene>
<dbReference type="Proteomes" id="UP000183200">
    <property type="component" value="Unassembled WGS sequence"/>
</dbReference>
<evidence type="ECO:0000313" key="2">
    <source>
        <dbReference type="Proteomes" id="UP000183200"/>
    </source>
</evidence>
<reference evidence="2" key="1">
    <citation type="submission" date="2016-10" db="EMBL/GenBank/DDBJ databases">
        <authorList>
            <person name="Varghese N."/>
            <person name="Submissions S."/>
        </authorList>
    </citation>
    <scope>NUCLEOTIDE SEQUENCE [LARGE SCALE GENOMIC DNA]</scope>
    <source>
        <strain evidence="2">DSM 19110</strain>
    </source>
</reference>
<dbReference type="EMBL" id="FNGY01000015">
    <property type="protein sequence ID" value="SDO47082.1"/>
    <property type="molecule type" value="Genomic_DNA"/>
</dbReference>
<dbReference type="AlphaFoldDB" id="A0A1H0JUA5"/>
<proteinExistence type="predicted"/>
<dbReference type="InterPro" id="IPR024072">
    <property type="entry name" value="DHFR-like_dom_sf"/>
</dbReference>
<dbReference type="Gene3D" id="3.40.430.10">
    <property type="entry name" value="Dihydrofolate Reductase, subunit A"/>
    <property type="match status" value="1"/>
</dbReference>
<keyword evidence="2" id="KW-1185">Reference proteome</keyword>
<name>A0A1H0JUA5_9SPHI</name>